<feature type="transmembrane region" description="Helical" evidence="11">
    <location>
        <begin position="444"/>
        <end position="468"/>
    </location>
</feature>
<dbReference type="AlphaFoldDB" id="A0A3Q3EFP6"/>
<dbReference type="CDD" id="cd03381">
    <property type="entry name" value="PAP2_glucose_6_phosphatase"/>
    <property type="match status" value="1"/>
</dbReference>
<keyword evidence="8" id="KW-0256">Endoplasmic reticulum</keyword>
<comment type="pathway">
    <text evidence="2">Carbohydrate biosynthesis; gluconeogenesis.</text>
</comment>
<keyword evidence="10 11" id="KW-0472">Membrane</keyword>
<name>A0A3Q3EFP6_9LABR</name>
<keyword evidence="9 11" id="KW-1133">Transmembrane helix</keyword>
<evidence type="ECO:0000256" key="11">
    <source>
        <dbReference type="SAM" id="Phobius"/>
    </source>
</evidence>
<reference evidence="13" key="1">
    <citation type="submission" date="2025-08" db="UniProtKB">
        <authorList>
            <consortium name="Ensembl"/>
        </authorList>
    </citation>
    <scope>IDENTIFICATION</scope>
</reference>
<keyword evidence="6 11" id="KW-0812">Transmembrane</keyword>
<feature type="transmembrane region" description="Helical" evidence="11">
    <location>
        <begin position="331"/>
        <end position="350"/>
    </location>
</feature>
<keyword evidence="5" id="KW-0312">Gluconeogenesis</keyword>
<comment type="subcellular location">
    <subcellularLocation>
        <location evidence="1">Endoplasmic reticulum membrane</location>
        <topology evidence="1">Multi-pass membrane protein</topology>
    </subcellularLocation>
</comment>
<dbReference type="GO" id="GO:0005789">
    <property type="term" value="C:endoplasmic reticulum membrane"/>
    <property type="evidence" value="ECO:0007669"/>
    <property type="project" value="UniProtKB-SubCell"/>
</dbReference>
<evidence type="ECO:0000256" key="5">
    <source>
        <dbReference type="ARBA" id="ARBA00022432"/>
    </source>
</evidence>
<dbReference type="GeneTree" id="ENSGT00950000183150"/>
<feature type="domain" description="Phosphatidic acid phosphatase type 2/haloperoxidase" evidence="12">
    <location>
        <begin position="145"/>
        <end position="319"/>
    </location>
</feature>
<evidence type="ECO:0000256" key="2">
    <source>
        <dbReference type="ARBA" id="ARBA00004742"/>
    </source>
</evidence>
<dbReference type="STRING" id="56723.ENSLBEP00000006019"/>
<reference evidence="13" key="2">
    <citation type="submission" date="2025-09" db="UniProtKB">
        <authorList>
            <consortium name="Ensembl"/>
        </authorList>
    </citation>
    <scope>IDENTIFICATION</scope>
</reference>
<dbReference type="SMART" id="SM00014">
    <property type="entry name" value="acidPPc"/>
    <property type="match status" value="1"/>
</dbReference>
<evidence type="ECO:0000256" key="10">
    <source>
        <dbReference type="ARBA" id="ARBA00023136"/>
    </source>
</evidence>
<proteinExistence type="inferred from homology"/>
<evidence type="ECO:0000256" key="7">
    <source>
        <dbReference type="ARBA" id="ARBA00022801"/>
    </source>
</evidence>
<feature type="transmembrane region" description="Helical" evidence="11">
    <location>
        <begin position="277"/>
        <end position="296"/>
    </location>
</feature>
<evidence type="ECO:0000256" key="6">
    <source>
        <dbReference type="ARBA" id="ARBA00022692"/>
    </source>
</evidence>
<evidence type="ECO:0000256" key="9">
    <source>
        <dbReference type="ARBA" id="ARBA00022989"/>
    </source>
</evidence>
<dbReference type="Proteomes" id="UP000261660">
    <property type="component" value="Unplaced"/>
</dbReference>
<dbReference type="InParanoid" id="A0A3Q3EFP6"/>
<dbReference type="InterPro" id="IPR000326">
    <property type="entry name" value="PAP2/HPO"/>
</dbReference>
<dbReference type="PANTHER" id="PTHR12591">
    <property type="entry name" value="GLUCOSE-6-PHOSPHATASE"/>
    <property type="match status" value="1"/>
</dbReference>
<accession>A0A3Q3EFP6</accession>
<dbReference type="PANTHER" id="PTHR12591:SF1">
    <property type="entry name" value="GLUCOSE-6-PHOSPHATASE 2"/>
    <property type="match status" value="1"/>
</dbReference>
<dbReference type="Gene3D" id="1.20.144.10">
    <property type="entry name" value="Phosphatidic acid phosphatase type 2/haloperoxidase"/>
    <property type="match status" value="1"/>
</dbReference>
<evidence type="ECO:0000256" key="4">
    <source>
        <dbReference type="ARBA" id="ARBA00012634"/>
    </source>
</evidence>
<sequence>MVCKTSNGYPAEVQTVSVTFLKMLSSCDLETHYFTPFWFNLKSLQLLPWCSWMIYNVRLGYKTILGVNVVHGALTGAEEAAVALGHTARKPQMDFVYSSGVLVIQHLQENYREYHDFLNYMSTVGDPRNIFSVYFPLWFHLSHTVGIKMIWVAVIGDWFNLIFKWILFGQRPYWWIQETHFYNNDSFPHLEQFHITCETGPGKHTVCRIFQPKPVTLSFTVRLFSLMFLNAGNPSGHAMGSSCVWYVMITSALNFSRPSSTVTSVQSSQRFCLLKSCLWMVFWIIQISVCISRVFIATHFPHQVVLGLLAGMLVAEVFDHIPSLYNASLKAYLHTNIFLFCVAVGFYLLLQSMDINLLWSVTKAKKWCANPDWIHLDTSPFAGLVRNLGALFGLGLAVNSQMFIQSCKGKNAYKSRFKLMCVTATLTSLKLYDLIKMPTHTELLFYILSFCKSASVPFGVVAVIPYFVHLLIGDERKLA</sequence>
<dbReference type="Ensembl" id="ENSLBET00000006320.1">
    <property type="protein sequence ID" value="ENSLBEP00000006019.1"/>
    <property type="gene ID" value="ENSLBEG00000004637.1"/>
</dbReference>
<keyword evidence="7" id="KW-0378">Hydrolase</keyword>
<comment type="similarity">
    <text evidence="3">Belongs to the glucose-6-phosphatase family.</text>
</comment>
<protein>
    <recommendedName>
        <fullName evidence="4">glucose-6-phosphatase</fullName>
        <ecNumber evidence="4">3.1.3.9</ecNumber>
    </recommendedName>
</protein>
<dbReference type="GO" id="GO:0006094">
    <property type="term" value="P:gluconeogenesis"/>
    <property type="evidence" value="ECO:0007669"/>
    <property type="project" value="UniProtKB-KW"/>
</dbReference>
<dbReference type="GO" id="GO:0051156">
    <property type="term" value="P:glucose 6-phosphate metabolic process"/>
    <property type="evidence" value="ECO:0007669"/>
    <property type="project" value="TreeGrafter"/>
</dbReference>
<evidence type="ECO:0000259" key="12">
    <source>
        <dbReference type="SMART" id="SM00014"/>
    </source>
</evidence>
<keyword evidence="14" id="KW-1185">Reference proteome</keyword>
<evidence type="ECO:0000313" key="14">
    <source>
        <dbReference type="Proteomes" id="UP000261660"/>
    </source>
</evidence>
<evidence type="ECO:0000313" key="13">
    <source>
        <dbReference type="Ensembl" id="ENSLBEP00000006019.1"/>
    </source>
</evidence>
<evidence type="ECO:0000256" key="8">
    <source>
        <dbReference type="ARBA" id="ARBA00022824"/>
    </source>
</evidence>
<dbReference type="Pfam" id="PF01569">
    <property type="entry name" value="PAP2"/>
    <property type="match status" value="1"/>
</dbReference>
<dbReference type="SUPFAM" id="SSF48317">
    <property type="entry name" value="Acid phosphatase/Vanadium-dependent haloperoxidase"/>
    <property type="match status" value="1"/>
</dbReference>
<dbReference type="GO" id="GO:0004346">
    <property type="term" value="F:glucose-6-phosphatase activity"/>
    <property type="evidence" value="ECO:0007669"/>
    <property type="project" value="UniProtKB-EC"/>
</dbReference>
<dbReference type="EC" id="3.1.3.9" evidence="4"/>
<evidence type="ECO:0000256" key="1">
    <source>
        <dbReference type="ARBA" id="ARBA00004477"/>
    </source>
</evidence>
<dbReference type="InterPro" id="IPR036938">
    <property type="entry name" value="PAP2/HPO_sf"/>
</dbReference>
<evidence type="ECO:0000256" key="3">
    <source>
        <dbReference type="ARBA" id="ARBA00009266"/>
    </source>
</evidence>
<organism evidence="13 14">
    <name type="scientific">Labrus bergylta</name>
    <name type="common">ballan wrasse</name>
    <dbReference type="NCBI Taxonomy" id="56723"/>
    <lineage>
        <taxon>Eukaryota</taxon>
        <taxon>Metazoa</taxon>
        <taxon>Chordata</taxon>
        <taxon>Craniata</taxon>
        <taxon>Vertebrata</taxon>
        <taxon>Euteleostomi</taxon>
        <taxon>Actinopterygii</taxon>
        <taxon>Neopterygii</taxon>
        <taxon>Teleostei</taxon>
        <taxon>Neoteleostei</taxon>
        <taxon>Acanthomorphata</taxon>
        <taxon>Eupercaria</taxon>
        <taxon>Labriformes</taxon>
        <taxon>Labridae</taxon>
        <taxon>Labrus</taxon>
    </lineage>
</organism>
<feature type="transmembrane region" description="Helical" evidence="11">
    <location>
        <begin position="302"/>
        <end position="319"/>
    </location>
</feature>